<comment type="subcellular location">
    <subcellularLocation>
        <location evidence="1">Cell membrane</location>
        <topology evidence="1">Peripheral membrane protein</topology>
    </subcellularLocation>
</comment>
<keyword evidence="6" id="KW-0547">Nucleotide-binding</keyword>
<evidence type="ECO:0000256" key="9">
    <source>
        <dbReference type="ARBA" id="ARBA00023136"/>
    </source>
</evidence>
<dbReference type="GO" id="GO:0016887">
    <property type="term" value="F:ATP hydrolysis activity"/>
    <property type="evidence" value="ECO:0007669"/>
    <property type="project" value="InterPro"/>
</dbReference>
<comment type="similarity">
    <text evidence="2">Belongs to the ABC transporter superfamily.</text>
</comment>
<dbReference type="GO" id="GO:0005886">
    <property type="term" value="C:plasma membrane"/>
    <property type="evidence" value="ECO:0007669"/>
    <property type="project" value="UniProtKB-SubCell"/>
</dbReference>
<dbReference type="AlphaFoldDB" id="A0A174G3U2"/>
<dbReference type="InterPro" id="IPR003593">
    <property type="entry name" value="AAA+_ATPase"/>
</dbReference>
<dbReference type="GO" id="GO:0005524">
    <property type="term" value="F:ATP binding"/>
    <property type="evidence" value="ECO:0007669"/>
    <property type="project" value="UniProtKB-KW"/>
</dbReference>
<evidence type="ECO:0000256" key="7">
    <source>
        <dbReference type="ARBA" id="ARBA00022840"/>
    </source>
</evidence>
<keyword evidence="5" id="KW-0997">Cell inner membrane</keyword>
<dbReference type="GO" id="GO:0015833">
    <property type="term" value="P:peptide transport"/>
    <property type="evidence" value="ECO:0007669"/>
    <property type="project" value="InterPro"/>
</dbReference>
<dbReference type="NCBIfam" id="TIGR01727">
    <property type="entry name" value="oligo_HPY"/>
    <property type="match status" value="1"/>
</dbReference>
<dbReference type="OrthoDB" id="9806285at2"/>
<dbReference type="PROSITE" id="PS00211">
    <property type="entry name" value="ABC_TRANSPORTER_1"/>
    <property type="match status" value="1"/>
</dbReference>
<dbReference type="Proteomes" id="UP000095594">
    <property type="component" value="Unassembled WGS sequence"/>
</dbReference>
<dbReference type="InterPro" id="IPR050388">
    <property type="entry name" value="ABC_Ni/Peptide_Import"/>
</dbReference>
<accession>A0A174G3U2</accession>
<dbReference type="CDD" id="cd03257">
    <property type="entry name" value="ABC_NikE_OppD_transporters"/>
    <property type="match status" value="1"/>
</dbReference>
<evidence type="ECO:0000256" key="5">
    <source>
        <dbReference type="ARBA" id="ARBA00022519"/>
    </source>
</evidence>
<dbReference type="FunFam" id="3.40.50.300:FF:000016">
    <property type="entry name" value="Oligopeptide ABC transporter ATP-binding component"/>
    <property type="match status" value="1"/>
</dbReference>
<dbReference type="RefSeq" id="WP_055265752.1">
    <property type="nucleotide sequence ID" value="NZ_CABIXQ010000011.1"/>
</dbReference>
<evidence type="ECO:0000256" key="3">
    <source>
        <dbReference type="ARBA" id="ARBA00022448"/>
    </source>
</evidence>
<evidence type="ECO:0000256" key="6">
    <source>
        <dbReference type="ARBA" id="ARBA00022741"/>
    </source>
</evidence>
<dbReference type="PANTHER" id="PTHR43297:SF14">
    <property type="entry name" value="ATPASE AAA-TYPE CORE DOMAIN-CONTAINING PROTEIN"/>
    <property type="match status" value="1"/>
</dbReference>
<dbReference type="SUPFAM" id="SSF52540">
    <property type="entry name" value="P-loop containing nucleoside triphosphate hydrolases"/>
    <property type="match status" value="1"/>
</dbReference>
<gene>
    <name evidence="11" type="primary">gsiA_9</name>
    <name evidence="11" type="ORF">ERS852471_01775</name>
</gene>
<evidence type="ECO:0000313" key="12">
    <source>
        <dbReference type="Proteomes" id="UP000095594"/>
    </source>
</evidence>
<keyword evidence="9" id="KW-0472">Membrane</keyword>
<dbReference type="InterPro" id="IPR003439">
    <property type="entry name" value="ABC_transporter-like_ATP-bd"/>
</dbReference>
<evidence type="ECO:0000256" key="4">
    <source>
        <dbReference type="ARBA" id="ARBA00022475"/>
    </source>
</evidence>
<keyword evidence="8" id="KW-1278">Translocase</keyword>
<keyword evidence="11" id="KW-0378">Hydrolase</keyword>
<dbReference type="InterPro" id="IPR027417">
    <property type="entry name" value="P-loop_NTPase"/>
</dbReference>
<name>A0A174G3U2_9CLOT</name>
<evidence type="ECO:0000313" key="11">
    <source>
        <dbReference type="EMBL" id="CUO55818.1"/>
    </source>
</evidence>
<dbReference type="EMBL" id="CYZX01000011">
    <property type="protein sequence ID" value="CUO55818.1"/>
    <property type="molecule type" value="Genomic_DNA"/>
</dbReference>
<proteinExistence type="inferred from homology"/>
<evidence type="ECO:0000256" key="1">
    <source>
        <dbReference type="ARBA" id="ARBA00004202"/>
    </source>
</evidence>
<evidence type="ECO:0000259" key="10">
    <source>
        <dbReference type="PROSITE" id="PS50893"/>
    </source>
</evidence>
<dbReference type="Pfam" id="PF00005">
    <property type="entry name" value="ABC_tran"/>
    <property type="match status" value="1"/>
</dbReference>
<keyword evidence="4" id="KW-1003">Cell membrane</keyword>
<dbReference type="EC" id="3.6.3.-" evidence="11"/>
<dbReference type="Pfam" id="PF08352">
    <property type="entry name" value="oligo_HPY"/>
    <property type="match status" value="1"/>
</dbReference>
<reference evidence="11 12" key="1">
    <citation type="submission" date="2015-09" db="EMBL/GenBank/DDBJ databases">
        <authorList>
            <consortium name="Pathogen Informatics"/>
        </authorList>
    </citation>
    <scope>NUCLEOTIDE SEQUENCE [LARGE SCALE GENOMIC DNA]</scope>
    <source>
        <strain evidence="11 12">2789STDY5834856</strain>
    </source>
</reference>
<dbReference type="SMART" id="SM00382">
    <property type="entry name" value="AAA"/>
    <property type="match status" value="1"/>
</dbReference>
<keyword evidence="7" id="KW-0067">ATP-binding</keyword>
<dbReference type="Gene3D" id="3.40.50.300">
    <property type="entry name" value="P-loop containing nucleotide triphosphate hydrolases"/>
    <property type="match status" value="1"/>
</dbReference>
<dbReference type="InterPro" id="IPR013563">
    <property type="entry name" value="Oligopep_ABC_C"/>
</dbReference>
<sequence>MAAVLEVENLCVDYITERGHIRAVDNVSFVIEEGESLGLAGESGCGKSTIAYSLMRLHRPPALITGGKIKMDGIDILSLSENQLQDFRWNKISMVFQSAMNCLNPVVTLENQFFELYKTHGITNNKKKARKMAEELLEIVGIPANRLGDYPHQFSGGMRQRAVIAMALALKPRLLILDEPTTALDTVVQREILQKIYELKEKFNFSILFITHDISLMMEFCDTVAIMYAGKIVEQASSKKILSNPQHPYSYGLKNSFPSLQGEIEYMEGIPGSPLNLSSIPKGCRFQDRCFKATKICFEEEPQRNSKDEEFFFCHNPLELVKEIG</sequence>
<dbReference type="InterPro" id="IPR017871">
    <property type="entry name" value="ABC_transporter-like_CS"/>
</dbReference>
<evidence type="ECO:0000256" key="2">
    <source>
        <dbReference type="ARBA" id="ARBA00005417"/>
    </source>
</evidence>
<feature type="domain" description="ABC transporter" evidence="10">
    <location>
        <begin position="5"/>
        <end position="254"/>
    </location>
</feature>
<dbReference type="PANTHER" id="PTHR43297">
    <property type="entry name" value="OLIGOPEPTIDE TRANSPORT ATP-BINDING PROTEIN APPD"/>
    <property type="match status" value="1"/>
</dbReference>
<keyword evidence="3" id="KW-0813">Transport</keyword>
<organism evidence="11 12">
    <name type="scientific">Clostridium disporicum</name>
    <dbReference type="NCBI Taxonomy" id="84024"/>
    <lineage>
        <taxon>Bacteria</taxon>
        <taxon>Bacillati</taxon>
        <taxon>Bacillota</taxon>
        <taxon>Clostridia</taxon>
        <taxon>Eubacteriales</taxon>
        <taxon>Clostridiaceae</taxon>
        <taxon>Clostridium</taxon>
    </lineage>
</organism>
<protein>
    <submittedName>
        <fullName evidence="11">Oligopeptide/dipeptide ABC transporter ATPase</fullName>
        <ecNumber evidence="11">3.6.3.-</ecNumber>
    </submittedName>
</protein>
<dbReference type="PROSITE" id="PS50893">
    <property type="entry name" value="ABC_TRANSPORTER_2"/>
    <property type="match status" value="1"/>
</dbReference>
<evidence type="ECO:0000256" key="8">
    <source>
        <dbReference type="ARBA" id="ARBA00022967"/>
    </source>
</evidence>